<dbReference type="AlphaFoldDB" id="R0KBR1"/>
<keyword evidence="3" id="KW-1185">Reference proteome</keyword>
<protein>
    <submittedName>
        <fullName evidence="2">Uncharacterized protein</fullName>
    </submittedName>
</protein>
<feature type="compositionally biased region" description="Polar residues" evidence="1">
    <location>
        <begin position="126"/>
        <end position="146"/>
    </location>
</feature>
<accession>R0KBR1</accession>
<evidence type="ECO:0000313" key="3">
    <source>
        <dbReference type="Proteomes" id="UP000296049"/>
    </source>
</evidence>
<sequence>MAPSHSTCPRPSILNPSDYVSSSVQDPSFTPSPKTAAKHICLFFLQVPSRKLEEITCLRERQSPSGLVTQCKVARRSSDNFPVPDLLQHLDFRPQRAPSRHAFVFQVGDVLESRVKGSYRMPYASATGTQNMDESEMKQAQTNLSHGQLLETRGIA</sequence>
<dbReference type="EMBL" id="KB742539">
    <property type="protein sequence ID" value="EOB07307.1"/>
    <property type="molecule type" value="Genomic_DNA"/>
</dbReference>
<proteinExistence type="predicted"/>
<evidence type="ECO:0000313" key="2">
    <source>
        <dbReference type="EMBL" id="EOB07307.1"/>
    </source>
</evidence>
<feature type="region of interest" description="Disordered" evidence="1">
    <location>
        <begin position="125"/>
        <end position="156"/>
    </location>
</feature>
<name>R0KBR1_ANAPL</name>
<gene>
    <name evidence="2" type="ORF">Anapl_07651</name>
</gene>
<dbReference type="Proteomes" id="UP000296049">
    <property type="component" value="Unassembled WGS sequence"/>
</dbReference>
<evidence type="ECO:0000256" key="1">
    <source>
        <dbReference type="SAM" id="MobiDB-lite"/>
    </source>
</evidence>
<organism evidence="2 3">
    <name type="scientific">Anas platyrhynchos</name>
    <name type="common">Mallard</name>
    <name type="synonym">Anas boschas</name>
    <dbReference type="NCBI Taxonomy" id="8839"/>
    <lineage>
        <taxon>Eukaryota</taxon>
        <taxon>Metazoa</taxon>
        <taxon>Chordata</taxon>
        <taxon>Craniata</taxon>
        <taxon>Vertebrata</taxon>
        <taxon>Euteleostomi</taxon>
        <taxon>Archelosauria</taxon>
        <taxon>Archosauria</taxon>
        <taxon>Dinosauria</taxon>
        <taxon>Saurischia</taxon>
        <taxon>Theropoda</taxon>
        <taxon>Coelurosauria</taxon>
        <taxon>Aves</taxon>
        <taxon>Neognathae</taxon>
        <taxon>Galloanserae</taxon>
        <taxon>Anseriformes</taxon>
        <taxon>Anatidae</taxon>
        <taxon>Anatinae</taxon>
        <taxon>Anas</taxon>
    </lineage>
</organism>
<reference evidence="3" key="1">
    <citation type="journal article" date="2013" name="Nat. Genet.">
        <title>The duck genome and transcriptome provide insight into an avian influenza virus reservoir species.</title>
        <authorList>
            <person name="Huang Y."/>
            <person name="Li Y."/>
            <person name="Burt D.W."/>
            <person name="Chen H."/>
            <person name="Zhang Y."/>
            <person name="Qian W."/>
            <person name="Kim H."/>
            <person name="Gan S."/>
            <person name="Zhao Y."/>
            <person name="Li J."/>
            <person name="Yi K."/>
            <person name="Feng H."/>
            <person name="Zhu P."/>
            <person name="Li B."/>
            <person name="Liu Q."/>
            <person name="Fairley S."/>
            <person name="Magor K.E."/>
            <person name="Du Z."/>
            <person name="Hu X."/>
            <person name="Goodman L."/>
            <person name="Tafer H."/>
            <person name="Vignal A."/>
            <person name="Lee T."/>
            <person name="Kim K.W."/>
            <person name="Sheng Z."/>
            <person name="An Y."/>
            <person name="Searle S."/>
            <person name="Herrero J."/>
            <person name="Groenen M.A."/>
            <person name="Crooijmans R.P."/>
            <person name="Faraut T."/>
            <person name="Cai Q."/>
            <person name="Webster R.G."/>
            <person name="Aldridge J.R."/>
            <person name="Warren W.C."/>
            <person name="Bartschat S."/>
            <person name="Kehr S."/>
            <person name="Marz M."/>
            <person name="Stadler P.F."/>
            <person name="Smith J."/>
            <person name="Kraus R.H."/>
            <person name="Zhao Y."/>
            <person name="Ren L."/>
            <person name="Fei J."/>
            <person name="Morisson M."/>
            <person name="Kaiser P."/>
            <person name="Griffin D.K."/>
            <person name="Rao M."/>
            <person name="Pitel F."/>
            <person name="Wang J."/>
            <person name="Li N."/>
        </authorList>
    </citation>
    <scope>NUCLEOTIDE SEQUENCE [LARGE SCALE GENOMIC DNA]</scope>
</reference>